<protein>
    <submittedName>
        <fullName evidence="1">Uncharacterized protein</fullName>
    </submittedName>
</protein>
<evidence type="ECO:0000313" key="1">
    <source>
        <dbReference type="Ensembl" id="ENSAMXP00005045540.1"/>
    </source>
</evidence>
<evidence type="ECO:0000313" key="2">
    <source>
        <dbReference type="Proteomes" id="UP000694621"/>
    </source>
</evidence>
<reference evidence="1" key="1">
    <citation type="submission" date="2025-08" db="UniProtKB">
        <authorList>
            <consortium name="Ensembl"/>
        </authorList>
    </citation>
    <scope>IDENTIFICATION</scope>
</reference>
<dbReference type="Ensembl" id="ENSAMXT00005049488.1">
    <property type="protein sequence ID" value="ENSAMXP00005045540.1"/>
    <property type="gene ID" value="ENSAMXG00005021059.1"/>
</dbReference>
<dbReference type="AlphaFoldDB" id="A0A8B9L3I7"/>
<organism evidence="1 2">
    <name type="scientific">Astyanax mexicanus</name>
    <name type="common">Blind cave fish</name>
    <name type="synonym">Astyanax fasciatus mexicanus</name>
    <dbReference type="NCBI Taxonomy" id="7994"/>
    <lineage>
        <taxon>Eukaryota</taxon>
        <taxon>Metazoa</taxon>
        <taxon>Chordata</taxon>
        <taxon>Craniata</taxon>
        <taxon>Vertebrata</taxon>
        <taxon>Euteleostomi</taxon>
        <taxon>Actinopterygii</taxon>
        <taxon>Neopterygii</taxon>
        <taxon>Teleostei</taxon>
        <taxon>Ostariophysi</taxon>
        <taxon>Characiformes</taxon>
        <taxon>Characoidei</taxon>
        <taxon>Acestrorhamphidae</taxon>
        <taxon>Acestrorhamphinae</taxon>
        <taxon>Astyanax</taxon>
    </lineage>
</organism>
<proteinExistence type="predicted"/>
<name>A0A8B9L3I7_ASTMX</name>
<sequence length="103" mass="11658">MTFFTSETLTWWWCVSVCCAGMSGSDTAVLLEFLNPVSTHCPLYSYLASNVSLLGEIIWIIWKYTVLEHRSILSFNYAQHLVAGSSLLACDLPSKRFSHIYTN</sequence>
<dbReference type="Proteomes" id="UP000694621">
    <property type="component" value="Unplaced"/>
</dbReference>
<accession>A0A8B9L3I7</accession>